<dbReference type="Proteomes" id="UP000199310">
    <property type="component" value="Unassembled WGS sequence"/>
</dbReference>
<accession>A0A1I0PSC7</accession>
<proteinExistence type="predicted"/>
<gene>
    <name evidence="1" type="ORF">SAMN04488122_0951</name>
</gene>
<evidence type="ECO:0000313" key="2">
    <source>
        <dbReference type="Proteomes" id="UP000199310"/>
    </source>
</evidence>
<keyword evidence="2" id="KW-1185">Reference proteome</keyword>
<sequence length="46" mass="5461">MILTKSYVLFLFLHAYYCVINTIKKPRNLLRGLRYIEFVISTYSTG</sequence>
<name>A0A1I0PSC7_9BACT</name>
<evidence type="ECO:0000313" key="1">
    <source>
        <dbReference type="EMBL" id="SEW17285.1"/>
    </source>
</evidence>
<dbReference type="EMBL" id="FOJG01000001">
    <property type="protein sequence ID" value="SEW17285.1"/>
    <property type="molecule type" value="Genomic_DNA"/>
</dbReference>
<dbReference type="AlphaFoldDB" id="A0A1I0PSC7"/>
<reference evidence="2" key="1">
    <citation type="submission" date="2016-10" db="EMBL/GenBank/DDBJ databases">
        <authorList>
            <person name="Varghese N."/>
            <person name="Submissions S."/>
        </authorList>
    </citation>
    <scope>NUCLEOTIDE SEQUENCE [LARGE SCALE GENOMIC DNA]</scope>
    <source>
        <strain evidence="2">DSM 3695</strain>
    </source>
</reference>
<protein>
    <submittedName>
        <fullName evidence="1">Uncharacterized protein</fullName>
    </submittedName>
</protein>
<organism evidence="1 2">
    <name type="scientific">Chitinophaga arvensicola</name>
    <dbReference type="NCBI Taxonomy" id="29529"/>
    <lineage>
        <taxon>Bacteria</taxon>
        <taxon>Pseudomonadati</taxon>
        <taxon>Bacteroidota</taxon>
        <taxon>Chitinophagia</taxon>
        <taxon>Chitinophagales</taxon>
        <taxon>Chitinophagaceae</taxon>
        <taxon>Chitinophaga</taxon>
    </lineage>
</organism>